<feature type="transmembrane region" description="Helical" evidence="8">
    <location>
        <begin position="45"/>
        <end position="63"/>
    </location>
</feature>
<keyword evidence="8" id="KW-0967">Endosome</keyword>
<protein>
    <recommendedName>
        <fullName evidence="8">Membrane magnesium transporter</fullName>
    </recommendedName>
</protein>
<dbReference type="InterPro" id="IPR018937">
    <property type="entry name" value="MMgT"/>
</dbReference>
<comment type="subcellular location">
    <subcellularLocation>
        <location evidence="1">Endoplasmic reticulum membrane</location>
        <topology evidence="1">Multi-pass membrane protein</topology>
    </subcellularLocation>
    <subcellularLocation>
        <location evidence="8">Golgi apparatus membrane</location>
        <topology evidence="8">Multi-pass membrane protein</topology>
    </subcellularLocation>
    <subcellularLocation>
        <location evidence="8">Early endosome membrane</location>
        <topology evidence="8">Multi-pass membrane protein</topology>
    </subcellularLocation>
</comment>
<gene>
    <name evidence="9" type="ORF">ONB1V03_LOCUS10245</name>
</gene>
<keyword evidence="10" id="KW-1185">Reference proteome</keyword>
<evidence type="ECO:0000256" key="6">
    <source>
        <dbReference type="ARBA" id="ARBA00022989"/>
    </source>
</evidence>
<dbReference type="GO" id="GO:0000139">
    <property type="term" value="C:Golgi membrane"/>
    <property type="evidence" value="ECO:0007669"/>
    <property type="project" value="UniProtKB-SubCell"/>
</dbReference>
<organism evidence="9">
    <name type="scientific">Oppiella nova</name>
    <dbReference type="NCBI Taxonomy" id="334625"/>
    <lineage>
        <taxon>Eukaryota</taxon>
        <taxon>Metazoa</taxon>
        <taxon>Ecdysozoa</taxon>
        <taxon>Arthropoda</taxon>
        <taxon>Chelicerata</taxon>
        <taxon>Arachnida</taxon>
        <taxon>Acari</taxon>
        <taxon>Acariformes</taxon>
        <taxon>Sarcoptiformes</taxon>
        <taxon>Oribatida</taxon>
        <taxon>Brachypylina</taxon>
        <taxon>Oppioidea</taxon>
        <taxon>Oppiidae</taxon>
        <taxon>Oppiella</taxon>
    </lineage>
</organism>
<keyword evidence="8" id="KW-0333">Golgi apparatus</keyword>
<evidence type="ECO:0000256" key="1">
    <source>
        <dbReference type="ARBA" id="ARBA00004477"/>
    </source>
</evidence>
<evidence type="ECO:0000313" key="9">
    <source>
        <dbReference type="EMBL" id="CAD7653592.1"/>
    </source>
</evidence>
<evidence type="ECO:0000256" key="4">
    <source>
        <dbReference type="ARBA" id="ARBA00022692"/>
    </source>
</evidence>
<dbReference type="GO" id="GO:0022890">
    <property type="term" value="F:inorganic cation transmembrane transporter activity"/>
    <property type="evidence" value="ECO:0007669"/>
    <property type="project" value="TreeGrafter"/>
</dbReference>
<dbReference type="EMBL" id="OC921664">
    <property type="protein sequence ID" value="CAD7653592.1"/>
    <property type="molecule type" value="Genomic_DNA"/>
</dbReference>
<keyword evidence="4 8" id="KW-0812">Transmembrane</keyword>
<dbReference type="OrthoDB" id="44756at2759"/>
<dbReference type="PANTHER" id="PTHR21181">
    <property type="match status" value="1"/>
</dbReference>
<name>A0A7R9QR47_9ACAR</name>
<evidence type="ECO:0000256" key="8">
    <source>
        <dbReference type="RuleBase" id="RU367002"/>
    </source>
</evidence>
<dbReference type="Proteomes" id="UP000728032">
    <property type="component" value="Unassembled WGS sequence"/>
</dbReference>
<evidence type="ECO:0000256" key="7">
    <source>
        <dbReference type="ARBA" id="ARBA00023136"/>
    </source>
</evidence>
<dbReference type="GO" id="GO:0072546">
    <property type="term" value="C:EMC complex"/>
    <property type="evidence" value="ECO:0007669"/>
    <property type="project" value="UniProtKB-UniRule"/>
</dbReference>
<accession>A0A7R9QR47</accession>
<sequence length="102" mass="11775">MSDLWYKYVIAMGLLSLLHSGYSAAQHRSYVRLVEQEFNGPPEDIVIQCVVSLLVTIAAIVSLNTKHFREIHALDDLKEKTIDSINNRPNFYIFNHRGRLCR</sequence>
<dbReference type="EMBL" id="CAJPVJ010006839">
    <property type="protein sequence ID" value="CAG2170779.1"/>
    <property type="molecule type" value="Genomic_DNA"/>
</dbReference>
<keyword evidence="8" id="KW-0460">Magnesium</keyword>
<keyword evidence="6 8" id="KW-1133">Transmembrane helix</keyword>
<dbReference type="AlphaFoldDB" id="A0A7R9QR47"/>
<evidence type="ECO:0000313" key="10">
    <source>
        <dbReference type="Proteomes" id="UP000728032"/>
    </source>
</evidence>
<evidence type="ECO:0000256" key="2">
    <source>
        <dbReference type="ARBA" id="ARBA00006109"/>
    </source>
</evidence>
<keyword evidence="8" id="KW-0813">Transport</keyword>
<comment type="similarity">
    <text evidence="2 8">Belongs to the membrane magnesium transporter (TC 1.A.67) family.</text>
</comment>
<dbReference type="Pfam" id="PF10270">
    <property type="entry name" value="MMgT"/>
    <property type="match status" value="1"/>
</dbReference>
<comment type="function">
    <text evidence="8">Part of the endoplasmic reticulum membrane protein complex (EMC) that enables the energy-independent insertion into endoplasmic reticulum membranes of newly synthesized membrane proteins. May be involved in Mg(2+) transport.</text>
</comment>
<keyword evidence="7 8" id="KW-0472">Membrane</keyword>
<comment type="subunit">
    <text evidence="3">Component of the ER membrane protein complex (EMC).</text>
</comment>
<dbReference type="GO" id="GO:0031901">
    <property type="term" value="C:early endosome membrane"/>
    <property type="evidence" value="ECO:0007669"/>
    <property type="project" value="UniProtKB-SubCell"/>
</dbReference>
<evidence type="ECO:0000256" key="5">
    <source>
        <dbReference type="ARBA" id="ARBA00022824"/>
    </source>
</evidence>
<dbReference type="PANTHER" id="PTHR21181:SF7">
    <property type="entry name" value="ER MEMBRANE PROTEIN COMPLEX SUBUNIT 5"/>
    <property type="match status" value="1"/>
</dbReference>
<evidence type="ECO:0000256" key="3">
    <source>
        <dbReference type="ARBA" id="ARBA00011276"/>
    </source>
</evidence>
<keyword evidence="5 8" id="KW-0256">Endoplasmic reticulum</keyword>
<proteinExistence type="inferred from homology"/>
<dbReference type="GO" id="GO:0005886">
    <property type="term" value="C:plasma membrane"/>
    <property type="evidence" value="ECO:0007669"/>
    <property type="project" value="TreeGrafter"/>
</dbReference>
<reference evidence="9" key="1">
    <citation type="submission" date="2020-11" db="EMBL/GenBank/DDBJ databases">
        <authorList>
            <person name="Tran Van P."/>
        </authorList>
    </citation>
    <scope>NUCLEOTIDE SEQUENCE</scope>
</reference>
<comment type="caution">
    <text evidence="8">Lacks conserved residue(s) required for the propagation of feature annotation.</text>
</comment>